<gene>
    <name evidence="2" type="ORF">EV189_0260</name>
</gene>
<protein>
    <submittedName>
        <fullName evidence="2">Rhodanese-related sulfurtransferase</fullName>
    </submittedName>
</protein>
<accession>A0A4Q7NVW8</accession>
<dbReference type="InterPro" id="IPR036873">
    <property type="entry name" value="Rhodanese-like_dom_sf"/>
</dbReference>
<keyword evidence="3" id="KW-1185">Reference proteome</keyword>
<dbReference type="SUPFAM" id="SSF52821">
    <property type="entry name" value="Rhodanese/Cell cycle control phosphatase"/>
    <property type="match status" value="1"/>
</dbReference>
<reference evidence="2 3" key="1">
    <citation type="submission" date="2019-02" db="EMBL/GenBank/DDBJ databases">
        <title>Genomic Encyclopedia of Type Strains, Phase IV (KMG-IV): sequencing the most valuable type-strain genomes for metagenomic binning, comparative biology and taxonomic classification.</title>
        <authorList>
            <person name="Goeker M."/>
        </authorList>
    </citation>
    <scope>NUCLEOTIDE SEQUENCE [LARGE SCALE GENOMIC DNA]</scope>
    <source>
        <strain evidence="2 3">DSM 45622</strain>
    </source>
</reference>
<dbReference type="RefSeq" id="WP_231115958.1">
    <property type="nucleotide sequence ID" value="NZ_SGXD01000001.1"/>
</dbReference>
<evidence type="ECO:0000313" key="2">
    <source>
        <dbReference type="EMBL" id="RZS91028.1"/>
    </source>
</evidence>
<evidence type="ECO:0000259" key="1">
    <source>
        <dbReference type="PROSITE" id="PS50206"/>
    </source>
</evidence>
<dbReference type="AlphaFoldDB" id="A0A4Q7NVW8"/>
<dbReference type="InterPro" id="IPR001763">
    <property type="entry name" value="Rhodanese-like_dom"/>
</dbReference>
<name>A0A4Q7NVW8_9ACTN</name>
<dbReference type="PANTHER" id="PTHR44086:SF10">
    <property type="entry name" value="THIOSULFATE SULFURTRANSFERASE_RHODANESE-LIKE DOMAIN-CONTAINING PROTEIN 3"/>
    <property type="match status" value="1"/>
</dbReference>
<comment type="caution">
    <text evidence="2">The sequence shown here is derived from an EMBL/GenBank/DDBJ whole genome shotgun (WGS) entry which is preliminary data.</text>
</comment>
<dbReference type="PROSITE" id="PS50206">
    <property type="entry name" value="RHODANESE_3"/>
    <property type="match status" value="1"/>
</dbReference>
<organism evidence="2 3">
    <name type="scientific">Motilibacter rhizosphaerae</name>
    <dbReference type="NCBI Taxonomy" id="598652"/>
    <lineage>
        <taxon>Bacteria</taxon>
        <taxon>Bacillati</taxon>
        <taxon>Actinomycetota</taxon>
        <taxon>Actinomycetes</taxon>
        <taxon>Motilibacterales</taxon>
        <taxon>Motilibacteraceae</taxon>
        <taxon>Motilibacter</taxon>
    </lineage>
</organism>
<dbReference type="Gene3D" id="3.40.250.10">
    <property type="entry name" value="Rhodanese-like domain"/>
    <property type="match status" value="1"/>
</dbReference>
<evidence type="ECO:0000313" key="3">
    <source>
        <dbReference type="Proteomes" id="UP000293638"/>
    </source>
</evidence>
<dbReference type="GO" id="GO:0004792">
    <property type="term" value="F:thiosulfate-cyanide sulfurtransferase activity"/>
    <property type="evidence" value="ECO:0007669"/>
    <property type="project" value="TreeGrafter"/>
</dbReference>
<dbReference type="SMART" id="SM00450">
    <property type="entry name" value="RHOD"/>
    <property type="match status" value="1"/>
</dbReference>
<feature type="domain" description="Rhodanese" evidence="1">
    <location>
        <begin position="39"/>
        <end position="136"/>
    </location>
</feature>
<proteinExistence type="predicted"/>
<dbReference type="EMBL" id="SGXD01000001">
    <property type="protein sequence ID" value="RZS91028.1"/>
    <property type="molecule type" value="Genomic_DNA"/>
</dbReference>
<dbReference type="PANTHER" id="PTHR44086">
    <property type="entry name" value="THIOSULFATE SULFURTRANSFERASE RDL2, MITOCHONDRIAL-RELATED"/>
    <property type="match status" value="1"/>
</dbReference>
<dbReference type="Proteomes" id="UP000293638">
    <property type="component" value="Unassembled WGS sequence"/>
</dbReference>
<keyword evidence="2" id="KW-0808">Transferase</keyword>
<sequence length="143" mass="15308">MLETAAAIERVDCRGVDALLAAARTGLERLTPEQARAAQQAGALLVDTRTETQRREQGELPGAVVIDRTVLEWRLDPSSGVCIPEADWDLQVVVVCRQGYSSSVAAATLRAMGLHRATDLAGGVEAWVRAGLPLHDGPADVRR</sequence>
<dbReference type="Pfam" id="PF00581">
    <property type="entry name" value="Rhodanese"/>
    <property type="match status" value="1"/>
</dbReference>